<organism evidence="2 3">
    <name type="scientific">Purpureocillium lilacinum</name>
    <name type="common">Paecilomyces lilacinus</name>
    <dbReference type="NCBI Taxonomy" id="33203"/>
    <lineage>
        <taxon>Eukaryota</taxon>
        <taxon>Fungi</taxon>
        <taxon>Dikarya</taxon>
        <taxon>Ascomycota</taxon>
        <taxon>Pezizomycotina</taxon>
        <taxon>Sordariomycetes</taxon>
        <taxon>Hypocreomycetidae</taxon>
        <taxon>Hypocreales</taxon>
        <taxon>Ophiocordycipitaceae</taxon>
        <taxon>Purpureocillium</taxon>
    </lineage>
</organism>
<dbReference type="AlphaFoldDB" id="A0A179HST0"/>
<dbReference type="EMBL" id="LSBI01000002">
    <property type="protein sequence ID" value="OAQ92618.1"/>
    <property type="molecule type" value="Genomic_DNA"/>
</dbReference>
<comment type="caution">
    <text evidence="2">The sequence shown here is derived from an EMBL/GenBank/DDBJ whole genome shotgun (WGS) entry which is preliminary data.</text>
</comment>
<protein>
    <submittedName>
        <fullName evidence="2">Uncharacterized protein</fullName>
    </submittedName>
</protein>
<feature type="region of interest" description="Disordered" evidence="1">
    <location>
        <begin position="1"/>
        <end position="133"/>
    </location>
</feature>
<feature type="compositionally biased region" description="Low complexity" evidence="1">
    <location>
        <begin position="68"/>
        <end position="79"/>
    </location>
</feature>
<reference evidence="2 3" key="1">
    <citation type="submission" date="2016-02" db="EMBL/GenBank/DDBJ databases">
        <title>Biosynthesis of antibiotic leucinostatins and their inhibition on Phytophthora in bio-control Purpureocillium lilacinum.</title>
        <authorList>
            <person name="Wang G."/>
            <person name="Liu Z."/>
            <person name="Lin R."/>
            <person name="Li E."/>
            <person name="Mao Z."/>
            <person name="Ling J."/>
            <person name="Yin W."/>
            <person name="Xie B."/>
        </authorList>
    </citation>
    <scope>NUCLEOTIDE SEQUENCE [LARGE SCALE GENOMIC DNA]</scope>
    <source>
        <strain evidence="2">PLFJ-1</strain>
    </source>
</reference>
<evidence type="ECO:0000313" key="2">
    <source>
        <dbReference type="EMBL" id="OAQ92618.1"/>
    </source>
</evidence>
<sequence length="133" mass="13914">MSELGGDEWLPPATGCISHHCGRPGDGSAAARDACNSGARPQRWKLSKPASGYTSVEALGHSRDSKPTTLMRSTSTLSLGANAHNAGSETRQPGRLESPSPGVACCSSTPAVRPYLRGDEGGPGQDMAPWWPW</sequence>
<dbReference type="Proteomes" id="UP000078340">
    <property type="component" value="Unassembled WGS sequence"/>
</dbReference>
<name>A0A179HST0_PURLI</name>
<evidence type="ECO:0000313" key="3">
    <source>
        <dbReference type="Proteomes" id="UP000078340"/>
    </source>
</evidence>
<gene>
    <name evidence="2" type="ORF">VFPFJ_01779</name>
</gene>
<accession>A0A179HST0</accession>
<proteinExistence type="predicted"/>
<evidence type="ECO:0000256" key="1">
    <source>
        <dbReference type="SAM" id="MobiDB-lite"/>
    </source>
</evidence>